<dbReference type="KEGG" id="vdi:Vdis_0169"/>
<gene>
    <name evidence="1" type="ordered locus">Vdis_0169</name>
</gene>
<dbReference type="AlphaFoldDB" id="E1QSR5"/>
<dbReference type="Proteomes" id="UP000006681">
    <property type="component" value="Chromosome"/>
</dbReference>
<name>E1QSR5_VULDI</name>
<evidence type="ECO:0000313" key="2">
    <source>
        <dbReference type="Proteomes" id="UP000006681"/>
    </source>
</evidence>
<protein>
    <submittedName>
        <fullName evidence="1">Uncharacterized protein</fullName>
    </submittedName>
</protein>
<evidence type="ECO:0000313" key="1">
    <source>
        <dbReference type="EMBL" id="ADN49582.1"/>
    </source>
</evidence>
<reference evidence="1 2" key="1">
    <citation type="journal article" date="2010" name="Stand. Genomic Sci.">
        <title>Complete genome sequence of Vulcanisaeta distributa type strain (IC-017).</title>
        <authorList>
            <person name="Mavromatis K."/>
            <person name="Sikorski J."/>
            <person name="Pabst E."/>
            <person name="Teshima H."/>
            <person name="Lapidus A."/>
            <person name="Lucas S."/>
            <person name="Nolan M."/>
            <person name="Glavina Del Rio T."/>
            <person name="Cheng J.F."/>
            <person name="Bruce D."/>
            <person name="Goodwin L."/>
            <person name="Pitluck S."/>
            <person name="Liolios K."/>
            <person name="Ivanova N."/>
            <person name="Mikhailova N."/>
            <person name="Pati A."/>
            <person name="Chen A."/>
            <person name="Palaniappan K."/>
            <person name="Land M."/>
            <person name="Hauser L."/>
            <person name="Chang Y.J."/>
            <person name="Jeffries C.D."/>
            <person name="Rohde M."/>
            <person name="Spring S."/>
            <person name="Goker M."/>
            <person name="Wirth R."/>
            <person name="Woyke T."/>
            <person name="Bristow J."/>
            <person name="Eisen J.A."/>
            <person name="Markowitz V."/>
            <person name="Hugenholtz P."/>
            <person name="Klenk H.P."/>
            <person name="Kyrpides N.C."/>
        </authorList>
    </citation>
    <scope>NUCLEOTIDE SEQUENCE [LARGE SCALE GENOMIC DNA]</scope>
    <source>
        <strain evidence="2">DSM 14429 / JCM 11212 / NBRC 100878 / IC-017</strain>
    </source>
</reference>
<dbReference type="RefSeq" id="WP_013335307.1">
    <property type="nucleotide sequence ID" value="NC_014537.1"/>
</dbReference>
<keyword evidence="2" id="KW-1185">Reference proteome</keyword>
<dbReference type="HOGENOM" id="CLU_2748414_0_0_2"/>
<dbReference type="EMBL" id="CP002100">
    <property type="protein sequence ID" value="ADN49582.1"/>
    <property type="molecule type" value="Genomic_DNA"/>
</dbReference>
<sequence length="70" mass="8113">MRLRLIASDGALGYYELPSRPDDPWKPMKLIVRVGPREYYIVEAYPEHLSGRWVIAMPIIKDEIELISIA</sequence>
<dbReference type="OrthoDB" id="28364at2157"/>
<accession>E1QSR5</accession>
<dbReference type="GeneID" id="9751086"/>
<reference evidence="2" key="2">
    <citation type="journal article" date="2010" name="Stand. Genomic Sci.">
        <title>Complete genome sequence of Vulcanisaeta distributa type strain (IC-017T).</title>
        <authorList>
            <person name="Mavromatis K."/>
            <person name="Sikorski J."/>
            <person name="Pabst E."/>
            <person name="Teshima H."/>
            <person name="Lapidus A."/>
            <person name="Lucas S."/>
            <person name="Nolan M."/>
            <person name="Glavina Del Rio T."/>
            <person name="Cheng J."/>
            <person name="Bruce D."/>
            <person name="Goodwin L."/>
            <person name="Pitluck S."/>
            <person name="Liolios K."/>
            <person name="Ivanova N."/>
            <person name="Mikhailova N."/>
            <person name="Pati A."/>
            <person name="Chen A."/>
            <person name="Palaniappan K."/>
            <person name="Land M."/>
            <person name="Hauser L."/>
            <person name="Chang Y."/>
            <person name="Jeffries C."/>
            <person name="Rohde M."/>
            <person name="Spring S."/>
            <person name="Goker M."/>
            <person name="Wirth R."/>
            <person name="Woyke T."/>
            <person name="Bristow J."/>
            <person name="Eisen J."/>
            <person name="Markowitz V."/>
            <person name="Hugenholtz P."/>
            <person name="Klenk H."/>
            <person name="Kyrpides N."/>
        </authorList>
    </citation>
    <scope>NUCLEOTIDE SEQUENCE [LARGE SCALE GENOMIC DNA]</scope>
    <source>
        <strain evidence="2">DSM 14429 / JCM 11212 / NBRC 100878 / IC-017</strain>
    </source>
</reference>
<proteinExistence type="predicted"/>
<organism evidence="1 2">
    <name type="scientific">Vulcanisaeta distributa (strain DSM 14429 / JCM 11212 / NBRC 100878 / IC-017)</name>
    <dbReference type="NCBI Taxonomy" id="572478"/>
    <lineage>
        <taxon>Archaea</taxon>
        <taxon>Thermoproteota</taxon>
        <taxon>Thermoprotei</taxon>
        <taxon>Thermoproteales</taxon>
        <taxon>Thermoproteaceae</taxon>
        <taxon>Vulcanisaeta</taxon>
    </lineage>
</organism>
<dbReference type="STRING" id="572478.Vdis_0169"/>